<sequence length="632" mass="71531">MSSIPLRNIRPILSYYQHIRFFQQPQRYTVTVTDEYRPSTKSRSSIKGVELLRNPALNKGMAFTLEERQHMGIHGLLPPAVVSQDIQALRVMINFHRMNNDLDRYSELMNLSDRNEKLFYRVIADNLEELIPIVYTPTVGLACQKYGLVFKRPRGLFITIHDKGHIYDILTNWTEQHVKAIVVTDGERILGLGDLGAFGMGIPVGKLQLYTGKELFFVFINHLYIYFFLAIAGIPPQDCLPIMLDVGTNNEEISSNPLYIGLRQKRVTGKEYDEFIDEFMEAVVQRFGWNCLIQFEDFASQNAYRLLERYQKEYCTFNDDIQGTAAVVLAGLFGALRITGKKLIDNTFLFVGAGQAACGIADLVTHAMIREGASPEEARSKVWMYDVHGLIVDSRPQGDLEGPKAPYVKKGKPIKDLTAVVDYVKPTVLLGASGVARLFHEGVLKKMAKINERPVIFALSNPTSRAECTAEEAYRETDGRCIFASGSPFKPVVHKDKTFHPGQGNNAYIFPAVALATVACAARHVEEDMFLIAAQKLGELVSQEDLDEGRVYPPVPAIHEVTVKIATHLAEHLYQTKKAWNYPEPQNKEEFIRMQLYDTSYEYFGPKTWKWPEQHSSSRTVQSMDENIILDS</sequence>
<reference evidence="12" key="1">
    <citation type="submission" date="2021-02" db="EMBL/GenBank/DDBJ databases">
        <authorList>
            <person name="Nowell W R."/>
        </authorList>
    </citation>
    <scope>NUCLEOTIDE SEQUENCE</scope>
</reference>
<proteinExistence type="inferred from homology"/>
<feature type="binding site" evidence="7">
    <location>
        <position position="320"/>
    </location>
    <ligand>
        <name>a divalent metal cation</name>
        <dbReference type="ChEBI" id="CHEBI:60240"/>
    </ligand>
</feature>
<dbReference type="PANTHER" id="PTHR23406:SF90">
    <property type="entry name" value="MALIC ENZYME-RELATED"/>
    <property type="match status" value="1"/>
</dbReference>
<dbReference type="EMBL" id="CAJNOG010000635">
    <property type="protein sequence ID" value="CAF1322392.1"/>
    <property type="molecule type" value="Genomic_DNA"/>
</dbReference>
<dbReference type="Gene3D" id="3.40.50.10380">
    <property type="entry name" value="Malic enzyme, N-terminal domain"/>
    <property type="match status" value="2"/>
</dbReference>
<feature type="domain" description="Malic enzyme NAD-binding" evidence="10">
    <location>
        <begin position="321"/>
        <end position="574"/>
    </location>
</feature>
<dbReference type="InterPro" id="IPR012301">
    <property type="entry name" value="Malic_N_dom"/>
</dbReference>
<keyword evidence="9" id="KW-1133">Transmembrane helix</keyword>
<dbReference type="CDD" id="cd05312">
    <property type="entry name" value="NAD_bind_1_malic_enz"/>
    <property type="match status" value="1"/>
</dbReference>
<evidence type="ECO:0000256" key="4">
    <source>
        <dbReference type="ARBA" id="ARBA00023002"/>
    </source>
</evidence>
<feature type="domain" description="Malic enzyme N-terminal" evidence="11">
    <location>
        <begin position="112"/>
        <end position="311"/>
    </location>
</feature>
<dbReference type="AlphaFoldDB" id="A0A815F1R8"/>
<comment type="cofactor">
    <cofactor evidence="7">
        <name>Mg(2+)</name>
        <dbReference type="ChEBI" id="CHEBI:18420"/>
    </cofactor>
    <cofactor evidence="7">
        <name>Mn(2+)</name>
        <dbReference type="ChEBI" id="CHEBI:29035"/>
    </cofactor>
    <text evidence="7">Divalent metal cations. Prefers magnesium or manganese.</text>
</comment>
<evidence type="ECO:0000256" key="8">
    <source>
        <dbReference type="RuleBase" id="RU003426"/>
    </source>
</evidence>
<feature type="binding site" evidence="7">
    <location>
        <position position="296"/>
    </location>
    <ligand>
        <name>a divalent metal cation</name>
        <dbReference type="ChEBI" id="CHEBI:60240"/>
    </ligand>
</feature>
<keyword evidence="3 7" id="KW-0479">Metal-binding</keyword>
<dbReference type="InterPro" id="IPR036291">
    <property type="entry name" value="NAD(P)-bd_dom_sf"/>
</dbReference>
<keyword evidence="4 8" id="KW-0560">Oxidoreductase</keyword>
<comment type="caution">
    <text evidence="12">The sequence shown here is derived from an EMBL/GenBank/DDBJ whole genome shotgun (WGS) entry which is preliminary data.</text>
</comment>
<dbReference type="InterPro" id="IPR037062">
    <property type="entry name" value="Malic_N_dom_sf"/>
</dbReference>
<feature type="binding site" evidence="6">
    <location>
        <position position="505"/>
    </location>
    <ligand>
        <name>(S)-malate</name>
        <dbReference type="ChEBI" id="CHEBI:15589"/>
    </ligand>
</feature>
<comment type="similarity">
    <text evidence="2 8">Belongs to the malic enzymes family.</text>
</comment>
<evidence type="ECO:0000256" key="7">
    <source>
        <dbReference type="PIRSR" id="PIRSR000106-3"/>
    </source>
</evidence>
<evidence type="ECO:0000256" key="2">
    <source>
        <dbReference type="ARBA" id="ARBA00008785"/>
    </source>
</evidence>
<dbReference type="InterPro" id="IPR046346">
    <property type="entry name" value="Aminoacid_DH-like_N_sf"/>
</dbReference>
<dbReference type="InterPro" id="IPR012302">
    <property type="entry name" value="Malic_NAD-bd"/>
</dbReference>
<protein>
    <recommendedName>
        <fullName evidence="8">Malic enzyme</fullName>
    </recommendedName>
</protein>
<accession>A0A815F1R8</accession>
<gene>
    <name evidence="12" type="ORF">JYZ213_LOCUS33482</name>
</gene>
<evidence type="ECO:0000313" key="12">
    <source>
        <dbReference type="EMBL" id="CAF1322392.1"/>
    </source>
</evidence>
<evidence type="ECO:0000256" key="5">
    <source>
        <dbReference type="PIRSR" id="PIRSR000106-1"/>
    </source>
</evidence>
<organism evidence="12 13">
    <name type="scientific">Adineta steineri</name>
    <dbReference type="NCBI Taxonomy" id="433720"/>
    <lineage>
        <taxon>Eukaryota</taxon>
        <taxon>Metazoa</taxon>
        <taxon>Spiralia</taxon>
        <taxon>Gnathifera</taxon>
        <taxon>Rotifera</taxon>
        <taxon>Eurotatoria</taxon>
        <taxon>Bdelloidea</taxon>
        <taxon>Adinetida</taxon>
        <taxon>Adinetidae</taxon>
        <taxon>Adineta</taxon>
    </lineage>
</organism>
<keyword evidence="9" id="KW-0472">Membrane</keyword>
<evidence type="ECO:0000313" key="13">
    <source>
        <dbReference type="Proteomes" id="UP000663845"/>
    </source>
</evidence>
<dbReference type="PRINTS" id="PR00072">
    <property type="entry name" value="MALOXRDTASE"/>
</dbReference>
<evidence type="ECO:0000256" key="1">
    <source>
        <dbReference type="ARBA" id="ARBA00001936"/>
    </source>
</evidence>
<name>A0A815F1R8_9BILA</name>
<evidence type="ECO:0000259" key="10">
    <source>
        <dbReference type="SMART" id="SM00919"/>
    </source>
</evidence>
<comment type="cofactor">
    <cofactor evidence="1">
        <name>Mn(2+)</name>
        <dbReference type="ChEBI" id="CHEBI:29035"/>
    </cofactor>
</comment>
<evidence type="ECO:0000256" key="6">
    <source>
        <dbReference type="PIRSR" id="PIRSR000106-2"/>
    </source>
</evidence>
<feature type="active site" description="Proton donor" evidence="5">
    <location>
        <position position="135"/>
    </location>
</feature>
<dbReference type="Proteomes" id="UP000663845">
    <property type="component" value="Unassembled WGS sequence"/>
</dbReference>
<dbReference type="GO" id="GO:0006108">
    <property type="term" value="P:malate metabolic process"/>
    <property type="evidence" value="ECO:0007669"/>
    <property type="project" value="TreeGrafter"/>
</dbReference>
<feature type="transmembrane region" description="Helical" evidence="9">
    <location>
        <begin position="215"/>
        <end position="234"/>
    </location>
</feature>
<dbReference type="PIRSF" id="PIRSF000106">
    <property type="entry name" value="ME"/>
    <property type="match status" value="1"/>
</dbReference>
<dbReference type="Pfam" id="PF00390">
    <property type="entry name" value="malic"/>
    <property type="match status" value="2"/>
</dbReference>
<evidence type="ECO:0000256" key="9">
    <source>
        <dbReference type="SAM" id="Phobius"/>
    </source>
</evidence>
<dbReference type="PROSITE" id="PS00331">
    <property type="entry name" value="MALIC_ENZYMES"/>
    <property type="match status" value="1"/>
</dbReference>
<dbReference type="GO" id="GO:0005739">
    <property type="term" value="C:mitochondrion"/>
    <property type="evidence" value="ECO:0007669"/>
    <property type="project" value="TreeGrafter"/>
</dbReference>
<dbReference type="SMART" id="SM01274">
    <property type="entry name" value="malic"/>
    <property type="match status" value="1"/>
</dbReference>
<dbReference type="PANTHER" id="PTHR23406">
    <property type="entry name" value="MALIC ENZYME-RELATED"/>
    <property type="match status" value="1"/>
</dbReference>
<dbReference type="GO" id="GO:0004473">
    <property type="term" value="F:malate dehydrogenase (decarboxylating) (NADP+) activity"/>
    <property type="evidence" value="ECO:0007669"/>
    <property type="project" value="TreeGrafter"/>
</dbReference>
<evidence type="ECO:0000256" key="3">
    <source>
        <dbReference type="ARBA" id="ARBA00022723"/>
    </source>
</evidence>
<dbReference type="GO" id="GO:0051287">
    <property type="term" value="F:NAD binding"/>
    <property type="evidence" value="ECO:0007669"/>
    <property type="project" value="InterPro"/>
</dbReference>
<dbReference type="GO" id="GO:0046872">
    <property type="term" value="F:metal ion binding"/>
    <property type="evidence" value="ECO:0007669"/>
    <property type="project" value="UniProtKB-KW"/>
</dbReference>
<dbReference type="FunFam" id="3.40.50.720:FF:000060">
    <property type="entry name" value="Malic enzyme"/>
    <property type="match status" value="1"/>
</dbReference>
<feature type="active site" description="Proton acceptor" evidence="5">
    <location>
        <position position="206"/>
    </location>
</feature>
<keyword evidence="9" id="KW-0812">Transmembrane</keyword>
<dbReference type="FunFam" id="3.40.50.10380:FF:000028">
    <property type="entry name" value="NADP-dependent malic enzyme 4 chloroplastic"/>
    <property type="match status" value="1"/>
</dbReference>
<dbReference type="InterPro" id="IPR001891">
    <property type="entry name" value="Malic_OxRdtase"/>
</dbReference>
<feature type="binding site" evidence="6">
    <location>
        <position position="461"/>
    </location>
    <ligand>
        <name>(S)-malate</name>
        <dbReference type="ChEBI" id="CHEBI:15589"/>
    </ligand>
</feature>
<feature type="binding site" evidence="6">
    <location>
        <position position="188"/>
    </location>
    <ligand>
        <name>(S)-malate</name>
        <dbReference type="ChEBI" id="CHEBI:15589"/>
    </ligand>
</feature>
<dbReference type="InterPro" id="IPR015884">
    <property type="entry name" value="Malic_enzyme_CS"/>
</dbReference>
<dbReference type="Pfam" id="PF03949">
    <property type="entry name" value="Malic_M"/>
    <property type="match status" value="1"/>
</dbReference>
<feature type="binding site" evidence="7">
    <location>
        <position position="297"/>
    </location>
    <ligand>
        <name>a divalent metal cation</name>
        <dbReference type="ChEBI" id="CHEBI:60240"/>
    </ligand>
</feature>
<evidence type="ECO:0000259" key="11">
    <source>
        <dbReference type="SMART" id="SM01274"/>
    </source>
</evidence>
<dbReference type="Gene3D" id="3.40.50.720">
    <property type="entry name" value="NAD(P)-binding Rossmann-like Domain"/>
    <property type="match status" value="1"/>
</dbReference>
<dbReference type="NCBIfam" id="NF010052">
    <property type="entry name" value="PRK13529.1"/>
    <property type="match status" value="1"/>
</dbReference>
<dbReference type="SMART" id="SM00919">
    <property type="entry name" value="Malic_M"/>
    <property type="match status" value="1"/>
</dbReference>
<dbReference type="SUPFAM" id="SSF51735">
    <property type="entry name" value="NAD(P)-binding Rossmann-fold domains"/>
    <property type="match status" value="1"/>
</dbReference>
<dbReference type="SUPFAM" id="SSF53223">
    <property type="entry name" value="Aminoacid dehydrogenase-like, N-terminal domain"/>
    <property type="match status" value="1"/>
</dbReference>